<dbReference type="InterPro" id="IPR043968">
    <property type="entry name" value="SGNH"/>
</dbReference>
<gene>
    <name evidence="4" type="ORF">HUF19_15605</name>
</gene>
<dbReference type="Proteomes" id="UP001065322">
    <property type="component" value="Chromosome"/>
</dbReference>
<accession>A0ABY6ADB9</accession>
<feature type="transmembrane region" description="Helical" evidence="1">
    <location>
        <begin position="162"/>
        <end position="181"/>
    </location>
</feature>
<evidence type="ECO:0000259" key="2">
    <source>
        <dbReference type="Pfam" id="PF01757"/>
    </source>
</evidence>
<evidence type="ECO:0000256" key="1">
    <source>
        <dbReference type="SAM" id="Phobius"/>
    </source>
</evidence>
<dbReference type="InterPro" id="IPR050879">
    <property type="entry name" value="Acyltransferase_3"/>
</dbReference>
<dbReference type="Pfam" id="PF01757">
    <property type="entry name" value="Acyl_transf_3"/>
    <property type="match status" value="1"/>
</dbReference>
<feature type="transmembrane region" description="Helical" evidence="1">
    <location>
        <begin position="7"/>
        <end position="25"/>
    </location>
</feature>
<keyword evidence="1" id="KW-0472">Membrane</keyword>
<feature type="transmembrane region" description="Helical" evidence="1">
    <location>
        <begin position="135"/>
        <end position="155"/>
    </location>
</feature>
<dbReference type="RefSeq" id="WP_260997497.1">
    <property type="nucleotide sequence ID" value="NZ_CP054475.1"/>
</dbReference>
<reference evidence="5" key="1">
    <citation type="submission" date="2020-06" db="EMBL/GenBank/DDBJ databases">
        <title>Thalassolituus marinus alknpb1M-1, a hydrocarbon-degrading bacterium isolated from the deep-sea overlying water using an in-situ strategy from the South China Sea basin.</title>
        <authorList>
            <person name="Dong C."/>
            <person name="Chen Y."/>
            <person name="Shao Z."/>
        </authorList>
    </citation>
    <scope>NUCLEOTIDE SEQUENCE [LARGE SCALE GENOMIC DNA]</scope>
    <source>
        <strain evidence="5">alknpb1M-1</strain>
    </source>
</reference>
<dbReference type="InterPro" id="IPR002656">
    <property type="entry name" value="Acyl_transf_3_dom"/>
</dbReference>
<feature type="transmembrane region" description="Helical" evidence="1">
    <location>
        <begin position="308"/>
        <end position="327"/>
    </location>
</feature>
<keyword evidence="1" id="KW-0812">Transmembrane</keyword>
<sequence>MKYRAEIDGLRAFAVIPVILFHAGFESFTGGFVGVDIFFVISGYLITSLLIKDINENQFSYADFYERRARRILPALFIVTAVTIPLAWGILIPRDLKDFFQSVIAVGTFSSNILFWQEAGYFGTSSELKPLLHTWSLAVEEQFYLLFPVFLTFAWRYGKSKVFWSICAIAVISFLISENWSRHNSTANFYLIISRAWELLAGSIAAFIVLKHGVRKNDLLAFSGLGLIIFSIFYYDESTPFPGIYALLPVIGSVLLILYAQQDTYIAKLLSIKVLVGIGLISYSAYLWHQPIIALTKYKLGTELSLDVKIYTLIATFILTLITYYLVEKPTRKKDFLSRKKFLCISATALTTLAAFGVLSASNHKDALVLFKQDIYAGEFERSLLKSEDQFKIQNGNNIYIWGDSYADALTHPLAETLSEINIGLIGYIKHACPSILGVIRNEPKRVGVRFSEKCRKLVDSTFAKLSSNHDATDSGKKIIVLTSAYLWYSSSYNIDGEPILINDNSDDNVFLNIHSALERTVRDLKSLGFHPIVVLSHPHFDDVENKIRLGEHASIAASVENAEKLNAAISENLQGLGVSLIDPIDIICERDQPQCHAFDPDKELMKVWYDGTHLSKQSGYLISLRIKEIVTELNNLHAQAL</sequence>
<keyword evidence="1" id="KW-1133">Transmembrane helix</keyword>
<keyword evidence="5" id="KW-1185">Reference proteome</keyword>
<keyword evidence="4" id="KW-0808">Transferase</keyword>
<name>A0ABY6ADB9_9GAMM</name>
<dbReference type="Pfam" id="PF19040">
    <property type="entry name" value="SGNH"/>
    <property type="match status" value="1"/>
</dbReference>
<dbReference type="PANTHER" id="PTHR23028:SF53">
    <property type="entry name" value="ACYL_TRANSF_3 DOMAIN-CONTAINING PROTEIN"/>
    <property type="match status" value="1"/>
</dbReference>
<feature type="domain" description="Acyltransferase 3" evidence="2">
    <location>
        <begin position="5"/>
        <end position="322"/>
    </location>
</feature>
<evidence type="ECO:0000313" key="5">
    <source>
        <dbReference type="Proteomes" id="UP001065322"/>
    </source>
</evidence>
<feature type="transmembrane region" description="Helical" evidence="1">
    <location>
        <begin position="270"/>
        <end position="288"/>
    </location>
</feature>
<keyword evidence="4" id="KW-0012">Acyltransferase</keyword>
<dbReference type="GO" id="GO:0016746">
    <property type="term" value="F:acyltransferase activity"/>
    <property type="evidence" value="ECO:0007669"/>
    <property type="project" value="UniProtKB-KW"/>
</dbReference>
<dbReference type="EMBL" id="CP054475">
    <property type="protein sequence ID" value="UXD88772.1"/>
    <property type="molecule type" value="Genomic_DNA"/>
</dbReference>
<feature type="transmembrane region" description="Helical" evidence="1">
    <location>
        <begin position="72"/>
        <end position="92"/>
    </location>
</feature>
<feature type="transmembrane region" description="Helical" evidence="1">
    <location>
        <begin position="187"/>
        <end position="210"/>
    </location>
</feature>
<feature type="transmembrane region" description="Helical" evidence="1">
    <location>
        <begin position="241"/>
        <end position="258"/>
    </location>
</feature>
<evidence type="ECO:0000313" key="4">
    <source>
        <dbReference type="EMBL" id="UXD88772.1"/>
    </source>
</evidence>
<feature type="transmembrane region" description="Helical" evidence="1">
    <location>
        <begin position="217"/>
        <end position="235"/>
    </location>
</feature>
<protein>
    <submittedName>
        <fullName evidence="4">Acyltransferase</fullName>
    </submittedName>
</protein>
<dbReference type="PANTHER" id="PTHR23028">
    <property type="entry name" value="ACETYLTRANSFERASE"/>
    <property type="match status" value="1"/>
</dbReference>
<evidence type="ECO:0000259" key="3">
    <source>
        <dbReference type="Pfam" id="PF19040"/>
    </source>
</evidence>
<organism evidence="4 5">
    <name type="scientific">Thalassolituus hydrocarboniclasticus</name>
    <dbReference type="NCBI Taxonomy" id="2742796"/>
    <lineage>
        <taxon>Bacteria</taxon>
        <taxon>Pseudomonadati</taxon>
        <taxon>Pseudomonadota</taxon>
        <taxon>Gammaproteobacteria</taxon>
        <taxon>Oceanospirillales</taxon>
        <taxon>Oceanospirillaceae</taxon>
        <taxon>Thalassolituus</taxon>
    </lineage>
</organism>
<feature type="domain" description="SGNH" evidence="3">
    <location>
        <begin position="396"/>
        <end position="617"/>
    </location>
</feature>
<proteinExistence type="predicted"/>
<feature type="transmembrane region" description="Helical" evidence="1">
    <location>
        <begin position="31"/>
        <end position="51"/>
    </location>
</feature>
<feature type="transmembrane region" description="Helical" evidence="1">
    <location>
        <begin position="342"/>
        <end position="362"/>
    </location>
</feature>